<organism evidence="1 2">
    <name type="scientific">Gimesia maris</name>
    <dbReference type="NCBI Taxonomy" id="122"/>
    <lineage>
        <taxon>Bacteria</taxon>
        <taxon>Pseudomonadati</taxon>
        <taxon>Planctomycetota</taxon>
        <taxon>Planctomycetia</taxon>
        <taxon>Planctomycetales</taxon>
        <taxon>Planctomycetaceae</taxon>
        <taxon>Gimesia</taxon>
    </lineage>
</organism>
<evidence type="ECO:0000313" key="1">
    <source>
        <dbReference type="EMBL" id="HCO24287.1"/>
    </source>
</evidence>
<dbReference type="EMBL" id="DQAY01000089">
    <property type="protein sequence ID" value="HCO24287.1"/>
    <property type="molecule type" value="Genomic_DNA"/>
</dbReference>
<dbReference type="Proteomes" id="UP000263642">
    <property type="component" value="Unassembled WGS sequence"/>
</dbReference>
<protein>
    <submittedName>
        <fullName evidence="1">Uncharacterized protein</fullName>
    </submittedName>
</protein>
<reference evidence="1 2" key="1">
    <citation type="journal article" date="2018" name="Nat. Biotechnol.">
        <title>A standardized bacterial taxonomy based on genome phylogeny substantially revises the tree of life.</title>
        <authorList>
            <person name="Parks D.H."/>
            <person name="Chuvochina M."/>
            <person name="Waite D.W."/>
            <person name="Rinke C."/>
            <person name="Skarshewski A."/>
            <person name="Chaumeil P.A."/>
            <person name="Hugenholtz P."/>
        </authorList>
    </citation>
    <scope>NUCLEOTIDE SEQUENCE [LARGE SCALE GENOMIC DNA]</scope>
    <source>
        <strain evidence="1">UBA9375</strain>
    </source>
</reference>
<dbReference type="AlphaFoldDB" id="A0A3D3R8F4"/>
<proteinExistence type="predicted"/>
<name>A0A3D3R8F4_9PLAN</name>
<gene>
    <name evidence="1" type="ORF">DIT97_15050</name>
</gene>
<comment type="caution">
    <text evidence="1">The sequence shown here is derived from an EMBL/GenBank/DDBJ whole genome shotgun (WGS) entry which is preliminary data.</text>
</comment>
<accession>A0A3D3R8F4</accession>
<sequence length="59" mass="7002">MIFFSWLWLYPVREENALTANVWFLLRPDSRNGHSDRNSFRARSFSEIQLKPASVTNTK</sequence>
<evidence type="ECO:0000313" key="2">
    <source>
        <dbReference type="Proteomes" id="UP000263642"/>
    </source>
</evidence>